<dbReference type="SUPFAM" id="SSF51735">
    <property type="entry name" value="NAD(P)-binding Rossmann-fold domains"/>
    <property type="match status" value="1"/>
</dbReference>
<accession>A0A918BTH9</accession>
<keyword evidence="2" id="KW-0560">Oxidoreductase</keyword>
<dbReference type="Proteomes" id="UP000658320">
    <property type="component" value="Unassembled WGS sequence"/>
</dbReference>
<proteinExistence type="inferred from homology"/>
<dbReference type="Pfam" id="PF00106">
    <property type="entry name" value="adh_short"/>
    <property type="match status" value="1"/>
</dbReference>
<comment type="caution">
    <text evidence="3">The sequence shown here is derived from an EMBL/GenBank/DDBJ whole genome shotgun (WGS) entry which is preliminary data.</text>
</comment>
<reference evidence="3" key="1">
    <citation type="journal article" date="2014" name="Int. J. Syst. Evol. Microbiol.">
        <title>Complete genome sequence of Corynebacterium casei LMG S-19264T (=DSM 44701T), isolated from a smear-ripened cheese.</title>
        <authorList>
            <consortium name="US DOE Joint Genome Institute (JGI-PGF)"/>
            <person name="Walter F."/>
            <person name="Albersmeier A."/>
            <person name="Kalinowski J."/>
            <person name="Ruckert C."/>
        </authorList>
    </citation>
    <scope>NUCLEOTIDE SEQUENCE</scope>
    <source>
        <strain evidence="3">JCM 4346</strain>
    </source>
</reference>
<keyword evidence="4" id="KW-1185">Reference proteome</keyword>
<comment type="similarity">
    <text evidence="1">Belongs to the short-chain dehydrogenases/reductases (SDR) family.</text>
</comment>
<dbReference type="InterPro" id="IPR036291">
    <property type="entry name" value="NAD(P)-bd_dom_sf"/>
</dbReference>
<dbReference type="PRINTS" id="PR00081">
    <property type="entry name" value="GDHRDH"/>
</dbReference>
<protein>
    <submittedName>
        <fullName evidence="3">Dehydrogenase/reductase</fullName>
    </submittedName>
</protein>
<dbReference type="AlphaFoldDB" id="A0A918BTH9"/>
<evidence type="ECO:0000256" key="2">
    <source>
        <dbReference type="ARBA" id="ARBA00023002"/>
    </source>
</evidence>
<dbReference type="EMBL" id="BMSX01000001">
    <property type="protein sequence ID" value="GGQ90940.1"/>
    <property type="molecule type" value="Genomic_DNA"/>
</dbReference>
<sequence>MDHVTSQRVVVMTGGTSGLGAHALRHLAARPDTRVIVGARGSGTVPPGAEVVPLDLASLASVRAFAAAVTQQLGDARIDILVLNAGMQTATADGRSAEGYELTFAVNHLAHYLLARLLAPHLADHGRLVITTSETHDPAVTPIAPKTLEPQRLAHPDKGGFGAGVRAYSASKLCNLLTAQSFAALEEVRARRISVIAFSPGLTGGTSLGRDSSRARRLFVTVLMRTVFRLVGLFKPEYVMGTPERSGEALAQVALGEVTLPPGRIYVSLVKGQPAFPDPSELARSRAAQDQLWHESAAMVGIEESAA</sequence>
<dbReference type="GO" id="GO:0016491">
    <property type="term" value="F:oxidoreductase activity"/>
    <property type="evidence" value="ECO:0007669"/>
    <property type="project" value="UniProtKB-KW"/>
</dbReference>
<name>A0A918BTH9_9ACTN</name>
<organism evidence="3 4">
    <name type="scientific">Streptomyces aurantiogriseus</name>
    <dbReference type="NCBI Taxonomy" id="66870"/>
    <lineage>
        <taxon>Bacteria</taxon>
        <taxon>Bacillati</taxon>
        <taxon>Actinomycetota</taxon>
        <taxon>Actinomycetes</taxon>
        <taxon>Kitasatosporales</taxon>
        <taxon>Streptomycetaceae</taxon>
        <taxon>Streptomyces</taxon>
    </lineage>
</organism>
<dbReference type="Gene3D" id="3.40.50.720">
    <property type="entry name" value="NAD(P)-binding Rossmann-like Domain"/>
    <property type="match status" value="1"/>
</dbReference>
<evidence type="ECO:0000313" key="4">
    <source>
        <dbReference type="Proteomes" id="UP000658320"/>
    </source>
</evidence>
<evidence type="ECO:0000313" key="3">
    <source>
        <dbReference type="EMBL" id="GGQ90940.1"/>
    </source>
</evidence>
<gene>
    <name evidence="3" type="ORF">GCM10010251_01480</name>
</gene>
<dbReference type="InterPro" id="IPR002347">
    <property type="entry name" value="SDR_fam"/>
</dbReference>
<evidence type="ECO:0000256" key="1">
    <source>
        <dbReference type="ARBA" id="ARBA00006484"/>
    </source>
</evidence>
<reference evidence="3" key="2">
    <citation type="submission" date="2020-09" db="EMBL/GenBank/DDBJ databases">
        <authorList>
            <person name="Sun Q."/>
            <person name="Ohkuma M."/>
        </authorList>
    </citation>
    <scope>NUCLEOTIDE SEQUENCE</scope>
    <source>
        <strain evidence="3">JCM 4346</strain>
    </source>
</reference>
<dbReference type="PANTHER" id="PTHR24320">
    <property type="entry name" value="RETINOL DEHYDROGENASE"/>
    <property type="match status" value="1"/>
</dbReference>
<dbReference type="PANTHER" id="PTHR24320:SF152">
    <property type="entry name" value="SHORT-CHAIN DEHYDROGENASE_REDUCTASE FAMILY PROTEIN"/>
    <property type="match status" value="1"/>
</dbReference>
<dbReference type="RefSeq" id="WP_229910728.1">
    <property type="nucleotide sequence ID" value="NZ_BMSX01000001.1"/>
</dbReference>